<dbReference type="Proteomes" id="UP000828236">
    <property type="component" value="Unassembled WGS sequence"/>
</dbReference>
<dbReference type="AlphaFoldDB" id="A0A9D4P485"/>
<feature type="region of interest" description="Disordered" evidence="1">
    <location>
        <begin position="642"/>
        <end position="767"/>
    </location>
</feature>
<protein>
    <recommendedName>
        <fullName evidence="2">PWWP domain-containing protein</fullName>
    </recommendedName>
</protein>
<feature type="compositionally biased region" description="Polar residues" evidence="1">
    <location>
        <begin position="545"/>
        <end position="558"/>
    </location>
</feature>
<feature type="compositionally biased region" description="Polar residues" evidence="1">
    <location>
        <begin position="648"/>
        <end position="663"/>
    </location>
</feature>
<comment type="caution">
    <text evidence="3">The sequence shown here is derived from an EMBL/GenBank/DDBJ whole genome shotgun (WGS) entry which is preliminary data.</text>
</comment>
<evidence type="ECO:0000313" key="3">
    <source>
        <dbReference type="EMBL" id="KAH7643757.1"/>
    </source>
</evidence>
<feature type="region of interest" description="Disordered" evidence="1">
    <location>
        <begin position="460"/>
        <end position="563"/>
    </location>
</feature>
<dbReference type="Pfam" id="PF20886">
    <property type="entry name" value="PWP3A-B_C"/>
    <property type="match status" value="1"/>
</dbReference>
<organism evidence="3">
    <name type="scientific">Dermatophagoides farinae</name>
    <name type="common">American house dust mite</name>
    <dbReference type="NCBI Taxonomy" id="6954"/>
    <lineage>
        <taxon>Eukaryota</taxon>
        <taxon>Metazoa</taxon>
        <taxon>Ecdysozoa</taxon>
        <taxon>Arthropoda</taxon>
        <taxon>Chelicerata</taxon>
        <taxon>Arachnida</taxon>
        <taxon>Acari</taxon>
        <taxon>Acariformes</taxon>
        <taxon>Sarcoptiformes</taxon>
        <taxon>Astigmata</taxon>
        <taxon>Psoroptidia</taxon>
        <taxon>Analgoidea</taxon>
        <taxon>Pyroglyphidae</taxon>
        <taxon>Dermatophagoidinae</taxon>
        <taxon>Dermatophagoides</taxon>
    </lineage>
</organism>
<feature type="compositionally biased region" description="Basic and acidic residues" evidence="1">
    <location>
        <begin position="691"/>
        <end position="735"/>
    </location>
</feature>
<dbReference type="EMBL" id="SDOV01000002">
    <property type="protein sequence ID" value="KAH7643757.1"/>
    <property type="molecule type" value="Genomic_DNA"/>
</dbReference>
<reference evidence="3" key="2">
    <citation type="journal article" date="2021" name="World Allergy Organ. J.">
        <title>Chromosome-level assembly of Dermatophagoides farinae genome and transcriptome reveals two novel allergens Der f 37 and Der f 39.</title>
        <authorList>
            <person name="Chen J."/>
            <person name="Cai Z."/>
            <person name="Fan D."/>
            <person name="Hu J."/>
            <person name="Hou Y."/>
            <person name="He Y."/>
            <person name="Zhang Z."/>
            <person name="Zhao Z."/>
            <person name="Gao P."/>
            <person name="Hu W."/>
            <person name="Sun J."/>
            <person name="Li J."/>
            <person name="Ji K."/>
        </authorList>
    </citation>
    <scope>NUCLEOTIDE SEQUENCE</scope>
    <source>
        <strain evidence="3">JKM2019</strain>
    </source>
</reference>
<evidence type="ECO:0000259" key="2">
    <source>
        <dbReference type="Pfam" id="PF20886"/>
    </source>
</evidence>
<dbReference type="InterPro" id="IPR048795">
    <property type="entry name" value="PWP3A_3B_4_C"/>
</dbReference>
<accession>A0A9D4P485</accession>
<sequence>MEVPIEFESTTQPTTSTSTILVATNSINDTESIVMDLLPSSASQPESETNEHIIIDTAVTDPTSIQVKDSAEIATISNTIEIPPALMLDYGETLTFTGEYMESDDGQIIATFQNERGEKTQIIVQRSNVPIENSTAELLIAANDNVHQLETINTLNVAIDPTFTELPSNSHSEAIVVIDQNQFPIDNVPKQDVVPTTSVVVPEVKSIVEEVSKSTTVKENIETKIENESILTPTKATTESILIGDKIENVEGEKMPESSSKATIIVNNDKDLKSIDNNKISAHTLALSPSPTKTATILKSEPQINKKATISVNKSKKLTNESLLRHTTFNQTNQLSKSLKTYSRSNIVWLNIPENKEQTKTTEETKLTTTIEISSDNPDDNGSSKMWYPRTIKTKELPTLPSTAKLNQIQTSSKIGGEIVNKNIINNKISDKVKITMNNDGKGIISVNFTNKAAIKSGSIDFQQNANKDSVTNDDNQEPMKTQTRSMRPHNDLRSTNQKQKQQQDQSSSTPLQQPKKRVSYRNLPSPVNNLSKDVDVPPIDDTQKSIQDNKSTKSIPTTPRAPITEVPKNVVNFKRKDRRSSQDYCDYQIGEKHLKISIRMQPECRDEPLSNALACDICDYKTQIVAAFQSHKNWCANFRSHPKHSILSPSKTVQNSTSTIKNNNEESIKPSASSSSQNGGSGRLLRKRKAPEIDDINEKNKLEEKIENNDHNGIDPIDENDHTSMNHDQSDDVKNVNNGETEQEEENVEEEEEEEDEEDEEDEEVKKLDGFSIKDIVWVEVKRRSGLWPALIIDISMNDRKLVLRAIDYSGKNTSFKMTTKSVVSHDRSVVNKFLKNHPNESRTVQKVEQYLRKRALEDEINPMEFFFESNTMINSMAKPNETSQTSSGINKNTSISIDGTLIYQFIKDGSVDSFLRSIHQGKVQNSRHKKFFEKQQHEQIETNVTGEEGQHHFGPIKDEDQQYELFIHLSKLYEDCLNKNKQDKSDEMIGRYIYSVWIPEAIIKAISKKYQVDLKKAGQLFDEECFASMQNSYRNSIVD</sequence>
<feature type="compositionally biased region" description="Low complexity" evidence="1">
    <location>
        <begin position="498"/>
        <end position="509"/>
    </location>
</feature>
<gene>
    <name evidence="3" type="ORF">HUG17_6119</name>
</gene>
<dbReference type="OrthoDB" id="10013064at2759"/>
<reference evidence="3" key="1">
    <citation type="submission" date="2020-06" db="EMBL/GenBank/DDBJ databases">
        <authorList>
            <person name="Ji K."/>
            <person name="Li J."/>
        </authorList>
    </citation>
    <scope>NUCLEOTIDE SEQUENCE</scope>
    <source>
        <strain evidence="3">JKM2019</strain>
        <tissue evidence="3">Whole body</tissue>
    </source>
</reference>
<feature type="compositionally biased region" description="Acidic residues" evidence="1">
    <location>
        <begin position="742"/>
        <end position="764"/>
    </location>
</feature>
<feature type="domain" description="PWWP" evidence="2">
    <location>
        <begin position="903"/>
        <end position="1024"/>
    </location>
</feature>
<feature type="compositionally biased region" description="Polar residues" evidence="1">
    <location>
        <begin position="460"/>
        <end position="486"/>
    </location>
</feature>
<name>A0A9D4P485_DERFA</name>
<evidence type="ECO:0000256" key="1">
    <source>
        <dbReference type="SAM" id="MobiDB-lite"/>
    </source>
</evidence>
<proteinExistence type="predicted"/>